<evidence type="ECO:0000256" key="3">
    <source>
        <dbReference type="ARBA" id="ARBA00022989"/>
    </source>
</evidence>
<feature type="transmembrane region" description="Helical" evidence="5">
    <location>
        <begin position="132"/>
        <end position="154"/>
    </location>
</feature>
<reference evidence="7 8" key="1">
    <citation type="submission" date="2015-02" db="EMBL/GenBank/DDBJ databases">
        <title>Draft genome sequences of ten Microbacterium spp. with emphasis on heavy metal contaminated environments.</title>
        <authorList>
            <person name="Corretto E."/>
        </authorList>
    </citation>
    <scope>NUCLEOTIDE SEQUENCE [LARGE SCALE GENOMIC DNA]</scope>
    <source>
        <strain evidence="7 8">DSM 12510</strain>
    </source>
</reference>
<evidence type="ECO:0000256" key="5">
    <source>
        <dbReference type="SAM" id="Phobius"/>
    </source>
</evidence>
<feature type="transmembrane region" description="Helical" evidence="5">
    <location>
        <begin position="71"/>
        <end position="95"/>
    </location>
</feature>
<dbReference type="Pfam" id="PF07690">
    <property type="entry name" value="MFS_1"/>
    <property type="match status" value="1"/>
</dbReference>
<dbReference type="InterPro" id="IPR020846">
    <property type="entry name" value="MFS_dom"/>
</dbReference>
<organism evidence="7 8">
    <name type="scientific">Microbacterium terrae</name>
    <dbReference type="NCBI Taxonomy" id="69369"/>
    <lineage>
        <taxon>Bacteria</taxon>
        <taxon>Bacillati</taxon>
        <taxon>Actinomycetota</taxon>
        <taxon>Actinomycetes</taxon>
        <taxon>Micrococcales</taxon>
        <taxon>Microbacteriaceae</taxon>
        <taxon>Microbacterium</taxon>
    </lineage>
</organism>
<feature type="transmembrane region" description="Helical" evidence="5">
    <location>
        <begin position="375"/>
        <end position="401"/>
    </location>
</feature>
<dbReference type="OrthoDB" id="7584869at2"/>
<dbReference type="STRING" id="92835.RS81_03299"/>
<dbReference type="SUPFAM" id="SSF103473">
    <property type="entry name" value="MFS general substrate transporter"/>
    <property type="match status" value="1"/>
</dbReference>
<comment type="caution">
    <text evidence="7">The sequence shown here is derived from an EMBL/GenBank/DDBJ whole genome shotgun (WGS) entry which is preliminary data.</text>
</comment>
<evidence type="ECO:0000313" key="8">
    <source>
        <dbReference type="Proteomes" id="UP000033956"/>
    </source>
</evidence>
<keyword evidence="3 5" id="KW-1133">Transmembrane helix</keyword>
<evidence type="ECO:0000256" key="1">
    <source>
        <dbReference type="ARBA" id="ARBA00004651"/>
    </source>
</evidence>
<dbReference type="InterPro" id="IPR011701">
    <property type="entry name" value="MFS"/>
</dbReference>
<sequence length="450" mass="46978">MEPDAMQMTPSVPAAPVAEGMSTRSTRERMPVLQVLAVLLAQLTISVALITPTTYSLAIWLQDTASASRDALLAAAIGGSSVASLLVGPLIGALSDRTTVRLGPRRTWLVSGLVAGSIGSIIMIGIPSPVALVLGWCIAAIGYGAANSMVMVYLSDRLPQRQRGKVLGVSTAVIYLGPVVGVLLAGAVATTPPLMFAIPSIAALLGGGVLILVMHDPPVEPSTTPLRVVEMLEGYWVHPRRSPRFAWVWWNRAIFFLGVAFMTLYSVYFLSTNIALDSAQIAATMSLGGVIGVAVSTLGGVTCGTLSDRSSSRLPFIVASTVLLALGLVVIATASSVPQYLVGNGINSFAIGVYSAVGQALQFDVIPGERRNGRYLAVLGLSNQLPQAIGPFVAAGVLAVFGRDYAAMYFTAAGLVLLSLITIVPLRHHLRIPSPTSEPATSVAHTKENA</sequence>
<dbReference type="GO" id="GO:0005886">
    <property type="term" value="C:plasma membrane"/>
    <property type="evidence" value="ECO:0007669"/>
    <property type="project" value="UniProtKB-SubCell"/>
</dbReference>
<name>A0A0M2GVJ6_9MICO</name>
<protein>
    <submittedName>
        <fullName evidence="7">Major Facilitator Superfamily protein</fullName>
    </submittedName>
</protein>
<accession>A0A0M2GVJ6</accession>
<feature type="transmembrane region" description="Helical" evidence="5">
    <location>
        <begin position="281"/>
        <end position="302"/>
    </location>
</feature>
<dbReference type="Gene3D" id="1.20.1250.20">
    <property type="entry name" value="MFS general substrate transporter like domains"/>
    <property type="match status" value="1"/>
</dbReference>
<feature type="transmembrane region" description="Helical" evidence="5">
    <location>
        <begin position="166"/>
        <end position="188"/>
    </location>
</feature>
<comment type="subcellular location">
    <subcellularLocation>
        <location evidence="1">Cell membrane</location>
        <topology evidence="1">Multi-pass membrane protein</topology>
    </subcellularLocation>
</comment>
<dbReference type="PANTHER" id="PTHR23528">
    <property type="match status" value="1"/>
</dbReference>
<dbReference type="Proteomes" id="UP000033956">
    <property type="component" value="Unassembled WGS sequence"/>
</dbReference>
<evidence type="ECO:0000313" key="7">
    <source>
        <dbReference type="EMBL" id="KJL37542.1"/>
    </source>
</evidence>
<evidence type="ECO:0000256" key="2">
    <source>
        <dbReference type="ARBA" id="ARBA00022692"/>
    </source>
</evidence>
<feature type="domain" description="Major facilitator superfamily (MFS) profile" evidence="6">
    <location>
        <begin position="30"/>
        <end position="431"/>
    </location>
</feature>
<proteinExistence type="predicted"/>
<feature type="transmembrane region" description="Helical" evidence="5">
    <location>
        <begin position="107"/>
        <end position="126"/>
    </location>
</feature>
<dbReference type="GO" id="GO:0022857">
    <property type="term" value="F:transmembrane transporter activity"/>
    <property type="evidence" value="ECO:0007669"/>
    <property type="project" value="InterPro"/>
</dbReference>
<feature type="transmembrane region" description="Helical" evidence="5">
    <location>
        <begin position="31"/>
        <end position="51"/>
    </location>
</feature>
<dbReference type="EMBL" id="JYIZ01000057">
    <property type="protein sequence ID" value="KJL37542.1"/>
    <property type="molecule type" value="Genomic_DNA"/>
</dbReference>
<feature type="transmembrane region" description="Helical" evidence="5">
    <location>
        <begin position="340"/>
        <end position="363"/>
    </location>
</feature>
<feature type="transmembrane region" description="Helical" evidence="5">
    <location>
        <begin position="194"/>
        <end position="213"/>
    </location>
</feature>
<feature type="transmembrane region" description="Helical" evidence="5">
    <location>
        <begin position="407"/>
        <end position="426"/>
    </location>
</feature>
<keyword evidence="4 5" id="KW-0472">Membrane</keyword>
<dbReference type="InterPro" id="IPR036259">
    <property type="entry name" value="MFS_trans_sf"/>
</dbReference>
<dbReference type="PATRIC" id="fig|92835.4.peg.3331"/>
<gene>
    <name evidence="7" type="ORF">RS81_03299</name>
</gene>
<keyword evidence="2 5" id="KW-0812">Transmembrane</keyword>
<dbReference type="PANTHER" id="PTHR23528:SF1">
    <property type="entry name" value="MAJOR FACILITATOR SUPERFAMILY (MFS) PROFILE DOMAIN-CONTAINING PROTEIN"/>
    <property type="match status" value="1"/>
</dbReference>
<evidence type="ECO:0000256" key="4">
    <source>
        <dbReference type="ARBA" id="ARBA00023136"/>
    </source>
</evidence>
<feature type="transmembrane region" description="Helical" evidence="5">
    <location>
        <begin position="249"/>
        <end position="269"/>
    </location>
</feature>
<feature type="transmembrane region" description="Helical" evidence="5">
    <location>
        <begin position="314"/>
        <end position="334"/>
    </location>
</feature>
<evidence type="ECO:0000259" key="6">
    <source>
        <dbReference type="PROSITE" id="PS50850"/>
    </source>
</evidence>
<dbReference type="AlphaFoldDB" id="A0A0M2GVJ6"/>
<keyword evidence="8" id="KW-1185">Reference proteome</keyword>
<dbReference type="PROSITE" id="PS50850">
    <property type="entry name" value="MFS"/>
    <property type="match status" value="1"/>
</dbReference>